<sequence length="236" mass="26971">MSNQLIYSGKAKDIYETADDGIVLIVYKDQVTMLNGAHKEMIEGKGSLNNQISALIFDRLNRVGVSTHFIKQLSETEQLNKRVAIIPLEVVLRNVAAGSFSKRFGVKEGQALDKPIIELYYKNDALDDPFINDEHVSLLKLATDEQVAYIKQETHRINAYLKEWFASVGLTLVDFKLEFGFDKEGMLILADEFSPDNCRLWDHTGRHMDKDVFRRKLGSLTEVYETVLERLRALDQ</sequence>
<dbReference type="GO" id="GO:0005524">
    <property type="term" value="F:ATP binding"/>
    <property type="evidence" value="ECO:0007669"/>
    <property type="project" value="UniProtKB-KW"/>
</dbReference>
<dbReference type="Proteomes" id="UP000254461">
    <property type="component" value="Unassembled WGS sequence"/>
</dbReference>
<dbReference type="NCBIfam" id="TIGR00081">
    <property type="entry name" value="purC"/>
    <property type="match status" value="1"/>
</dbReference>
<dbReference type="InterPro" id="IPR050089">
    <property type="entry name" value="SAICAR_synthetase"/>
</dbReference>
<keyword evidence="8 11" id="KW-0067">ATP-binding</keyword>
<dbReference type="PROSITE" id="PS01057">
    <property type="entry name" value="SAICAR_SYNTHETASE_1"/>
    <property type="match status" value="1"/>
</dbReference>
<protein>
    <recommendedName>
        <fullName evidence="4 11">Phosphoribosylaminoimidazole-succinocarboxamide synthase</fullName>
        <ecNumber evidence="3 11">6.3.2.6</ecNumber>
    </recommendedName>
    <alternativeName>
        <fullName evidence="9 11">SAICAR synthetase</fullName>
    </alternativeName>
</protein>
<dbReference type="RefSeq" id="WP_115251519.1">
    <property type="nucleotide sequence ID" value="NZ_UHFF01000003.1"/>
</dbReference>
<feature type="domain" description="SAICAR synthetase/ADE2 N-terminal" evidence="12">
    <location>
        <begin position="6"/>
        <end position="230"/>
    </location>
</feature>
<organism evidence="13 14">
    <name type="scientific">Streptococcus equi subsp. equi</name>
    <dbReference type="NCBI Taxonomy" id="148942"/>
    <lineage>
        <taxon>Bacteria</taxon>
        <taxon>Bacillati</taxon>
        <taxon>Bacillota</taxon>
        <taxon>Bacilli</taxon>
        <taxon>Lactobacillales</taxon>
        <taxon>Streptococcaceae</taxon>
        <taxon>Streptococcus</taxon>
    </lineage>
</organism>
<dbReference type="Gene3D" id="3.30.200.20">
    <property type="entry name" value="Phosphorylase Kinase, domain 1"/>
    <property type="match status" value="1"/>
</dbReference>
<dbReference type="InterPro" id="IPR018236">
    <property type="entry name" value="SAICAR_synthetase_CS"/>
</dbReference>
<dbReference type="EMBL" id="UHFF01000003">
    <property type="protein sequence ID" value="SUN69742.1"/>
    <property type="molecule type" value="Genomic_DNA"/>
</dbReference>
<comment type="similarity">
    <text evidence="2 11">Belongs to the SAICAR synthetase family.</text>
</comment>
<keyword evidence="6 11" id="KW-0547">Nucleotide-binding</keyword>
<evidence type="ECO:0000313" key="13">
    <source>
        <dbReference type="EMBL" id="SUN69742.1"/>
    </source>
</evidence>
<evidence type="ECO:0000256" key="9">
    <source>
        <dbReference type="ARBA" id="ARBA00030409"/>
    </source>
</evidence>
<dbReference type="GO" id="GO:0006189">
    <property type="term" value="P:'de novo' IMP biosynthetic process"/>
    <property type="evidence" value="ECO:0007669"/>
    <property type="project" value="UniProtKB-UniRule"/>
</dbReference>
<proteinExistence type="inferred from homology"/>
<dbReference type="FunFam" id="3.30.470.20:FF:000006">
    <property type="entry name" value="Phosphoribosylaminoimidazole-succinocarboxamide synthase"/>
    <property type="match status" value="1"/>
</dbReference>
<dbReference type="PANTHER" id="PTHR43599:SF3">
    <property type="entry name" value="SI:DKEY-6E2.2"/>
    <property type="match status" value="1"/>
</dbReference>
<comment type="catalytic activity">
    <reaction evidence="10 11">
        <text>5-amino-1-(5-phospho-D-ribosyl)imidazole-4-carboxylate + L-aspartate + ATP = (2S)-2-[5-amino-1-(5-phospho-beta-D-ribosyl)imidazole-4-carboxamido]succinate + ADP + phosphate + 2 H(+)</text>
        <dbReference type="Rhea" id="RHEA:22628"/>
        <dbReference type="ChEBI" id="CHEBI:15378"/>
        <dbReference type="ChEBI" id="CHEBI:29991"/>
        <dbReference type="ChEBI" id="CHEBI:30616"/>
        <dbReference type="ChEBI" id="CHEBI:43474"/>
        <dbReference type="ChEBI" id="CHEBI:58443"/>
        <dbReference type="ChEBI" id="CHEBI:77657"/>
        <dbReference type="ChEBI" id="CHEBI:456216"/>
        <dbReference type="EC" id="6.3.2.6"/>
    </reaction>
</comment>
<evidence type="ECO:0000256" key="5">
    <source>
        <dbReference type="ARBA" id="ARBA00022598"/>
    </source>
</evidence>
<gene>
    <name evidence="11 13" type="primary">purC</name>
    <name evidence="13" type="ORF">NCTC12092_02019</name>
</gene>
<evidence type="ECO:0000259" key="12">
    <source>
        <dbReference type="Pfam" id="PF01259"/>
    </source>
</evidence>
<accession>A0A380KPZ2</accession>
<dbReference type="Pfam" id="PF01259">
    <property type="entry name" value="SAICAR_synt"/>
    <property type="match status" value="1"/>
</dbReference>
<evidence type="ECO:0000256" key="10">
    <source>
        <dbReference type="ARBA" id="ARBA00048475"/>
    </source>
</evidence>
<dbReference type="GO" id="GO:0004639">
    <property type="term" value="F:phosphoribosylaminoimidazolesuccinocarboxamide synthase activity"/>
    <property type="evidence" value="ECO:0007669"/>
    <property type="project" value="UniProtKB-UniRule"/>
</dbReference>
<dbReference type="InterPro" id="IPR033934">
    <property type="entry name" value="SAICAR_synt_PurC"/>
</dbReference>
<dbReference type="UniPathway" id="UPA00074">
    <property type="reaction ID" value="UER00131"/>
</dbReference>
<comment type="pathway">
    <text evidence="1 11">Purine metabolism; IMP biosynthesis via de novo pathway; 5-amino-1-(5-phospho-D-ribosyl)imidazole-4-carboxamide from 5-amino-1-(5-phospho-D-ribosyl)imidazole-4-carboxylate: step 1/2.</text>
</comment>
<keyword evidence="5 11" id="KW-0436">Ligase</keyword>
<keyword evidence="7 11" id="KW-0658">Purine biosynthesis</keyword>
<dbReference type="CDD" id="cd01415">
    <property type="entry name" value="SAICAR_synt_PurC"/>
    <property type="match status" value="1"/>
</dbReference>
<dbReference type="InterPro" id="IPR001636">
    <property type="entry name" value="SAICAR_synth"/>
</dbReference>
<evidence type="ECO:0000313" key="14">
    <source>
        <dbReference type="Proteomes" id="UP000254461"/>
    </source>
</evidence>
<dbReference type="InterPro" id="IPR028923">
    <property type="entry name" value="SAICAR_synt/ADE2_N"/>
</dbReference>
<evidence type="ECO:0000256" key="7">
    <source>
        <dbReference type="ARBA" id="ARBA00022755"/>
    </source>
</evidence>
<evidence type="ECO:0000256" key="3">
    <source>
        <dbReference type="ARBA" id="ARBA00012217"/>
    </source>
</evidence>
<dbReference type="EC" id="6.3.2.6" evidence="3 11"/>
<evidence type="ECO:0000256" key="4">
    <source>
        <dbReference type="ARBA" id="ARBA00016460"/>
    </source>
</evidence>
<evidence type="ECO:0000256" key="6">
    <source>
        <dbReference type="ARBA" id="ARBA00022741"/>
    </source>
</evidence>
<dbReference type="Gene3D" id="3.30.470.20">
    <property type="entry name" value="ATP-grasp fold, B domain"/>
    <property type="match status" value="1"/>
</dbReference>
<evidence type="ECO:0000256" key="2">
    <source>
        <dbReference type="ARBA" id="ARBA00010190"/>
    </source>
</evidence>
<reference evidence="13 14" key="1">
    <citation type="submission" date="2018-06" db="EMBL/GenBank/DDBJ databases">
        <authorList>
            <consortium name="Pathogen Informatics"/>
            <person name="Doyle S."/>
        </authorList>
    </citation>
    <scope>NUCLEOTIDE SEQUENCE [LARGE SCALE GENOMIC DNA]</scope>
    <source>
        <strain evidence="13 14">NCTC12092</strain>
    </source>
</reference>
<evidence type="ECO:0000256" key="8">
    <source>
        <dbReference type="ARBA" id="ARBA00022840"/>
    </source>
</evidence>
<dbReference type="PROSITE" id="PS01058">
    <property type="entry name" value="SAICAR_SYNTHETASE_2"/>
    <property type="match status" value="1"/>
</dbReference>
<dbReference type="AlphaFoldDB" id="A0A380KPZ2"/>
<evidence type="ECO:0000256" key="11">
    <source>
        <dbReference type="HAMAP-Rule" id="MF_00137"/>
    </source>
</evidence>
<dbReference type="HAMAP" id="MF_00137">
    <property type="entry name" value="SAICAR_synth"/>
    <property type="match status" value="1"/>
</dbReference>
<evidence type="ECO:0000256" key="1">
    <source>
        <dbReference type="ARBA" id="ARBA00004672"/>
    </source>
</evidence>
<dbReference type="PANTHER" id="PTHR43599">
    <property type="entry name" value="MULTIFUNCTIONAL PROTEIN ADE2"/>
    <property type="match status" value="1"/>
</dbReference>
<dbReference type="SUPFAM" id="SSF56104">
    <property type="entry name" value="SAICAR synthase-like"/>
    <property type="match status" value="1"/>
</dbReference>
<dbReference type="GO" id="GO:0009236">
    <property type="term" value="P:cobalamin biosynthetic process"/>
    <property type="evidence" value="ECO:0007669"/>
    <property type="project" value="InterPro"/>
</dbReference>
<name>A0A380KPZ2_9STRE</name>